<feature type="domain" description="RecF/RecN/SMC N-terminal" evidence="11">
    <location>
        <begin position="2"/>
        <end position="382"/>
    </location>
</feature>
<dbReference type="Proteomes" id="UP000037784">
    <property type="component" value="Unassembled WGS sequence"/>
</dbReference>
<dbReference type="SUPFAM" id="SSF52540">
    <property type="entry name" value="P-loop containing nucleoside triphosphate hydrolases"/>
    <property type="match status" value="1"/>
</dbReference>
<evidence type="ECO:0000313" key="12">
    <source>
        <dbReference type="EMBL" id="GAP62358.1"/>
    </source>
</evidence>
<keyword evidence="5 9" id="KW-0235">DNA replication</keyword>
<dbReference type="InterPro" id="IPR018078">
    <property type="entry name" value="DNA-binding_RecF_CS"/>
</dbReference>
<dbReference type="GO" id="GO:0009432">
    <property type="term" value="P:SOS response"/>
    <property type="evidence" value="ECO:0007669"/>
    <property type="project" value="UniProtKB-UniRule"/>
</dbReference>
<evidence type="ECO:0000256" key="9">
    <source>
        <dbReference type="HAMAP-Rule" id="MF_00365"/>
    </source>
</evidence>
<dbReference type="GO" id="GO:0006302">
    <property type="term" value="P:double-strand break repair"/>
    <property type="evidence" value="ECO:0007669"/>
    <property type="project" value="TreeGrafter"/>
</dbReference>
<keyword evidence="9 10" id="KW-0227">DNA damage</keyword>
<protein>
    <recommendedName>
        <fullName evidence="3 9">DNA replication and repair protein RecF</fullName>
    </recommendedName>
</protein>
<comment type="caution">
    <text evidence="12">The sequence shown here is derived from an EMBL/GenBank/DDBJ whole genome shotgun (WGS) entry which is preliminary data.</text>
</comment>
<comment type="subcellular location">
    <subcellularLocation>
        <location evidence="1 9 10">Cytoplasm</location>
    </subcellularLocation>
</comment>
<reference evidence="12 13" key="1">
    <citation type="journal article" date="2015" name="Genome Announc.">
        <title>Draft Genome Sequence of a Heterotrophic Facultative Anaerobic Thermophilic Bacterium, Ardenticatena maritima Strain 110ST.</title>
        <authorList>
            <person name="Kawaichi S."/>
            <person name="Yoshida T."/>
            <person name="Sako Y."/>
            <person name="Nakamura R."/>
        </authorList>
    </citation>
    <scope>NUCLEOTIDE SEQUENCE [LARGE SCALE GENOMIC DNA]</scope>
    <source>
        <strain evidence="12 13">110S</strain>
    </source>
</reference>
<evidence type="ECO:0000256" key="6">
    <source>
        <dbReference type="ARBA" id="ARBA00022741"/>
    </source>
</evidence>
<dbReference type="PROSITE" id="PS00617">
    <property type="entry name" value="RECF_1"/>
    <property type="match status" value="1"/>
</dbReference>
<dbReference type="RefSeq" id="WP_054492292.1">
    <property type="nucleotide sequence ID" value="NZ_BBZA01000051.1"/>
</dbReference>
<organism evidence="12 13">
    <name type="scientific">Ardenticatena maritima</name>
    <dbReference type="NCBI Taxonomy" id="872965"/>
    <lineage>
        <taxon>Bacteria</taxon>
        <taxon>Bacillati</taxon>
        <taxon>Chloroflexota</taxon>
        <taxon>Ardenticatenia</taxon>
        <taxon>Ardenticatenales</taxon>
        <taxon>Ardenticatenaceae</taxon>
        <taxon>Ardenticatena</taxon>
    </lineage>
</organism>
<dbReference type="NCBIfam" id="TIGR00611">
    <property type="entry name" value="recf"/>
    <property type="match status" value="1"/>
</dbReference>
<dbReference type="Gene3D" id="1.20.1050.90">
    <property type="entry name" value="RecF/RecN/SMC, N-terminal domain"/>
    <property type="match status" value="1"/>
</dbReference>
<dbReference type="InterPro" id="IPR001238">
    <property type="entry name" value="DNA-binding_RecF"/>
</dbReference>
<keyword evidence="13" id="KW-1185">Reference proteome</keyword>
<keyword evidence="6 9" id="KW-0547">Nucleotide-binding</keyword>
<name>A0A0N0RFH7_9CHLR</name>
<dbReference type="InterPro" id="IPR003395">
    <property type="entry name" value="RecF/RecN/SMC_N"/>
</dbReference>
<dbReference type="InterPro" id="IPR027417">
    <property type="entry name" value="P-loop_NTPase"/>
</dbReference>
<dbReference type="InParanoid" id="A0A0N0RFH7"/>
<dbReference type="Gene3D" id="3.40.50.300">
    <property type="entry name" value="P-loop containing nucleotide triphosphate hydrolases"/>
    <property type="match status" value="1"/>
</dbReference>
<comment type="function">
    <text evidence="9 10">The RecF protein is involved in DNA metabolism; it is required for DNA replication and normal SOS inducibility. RecF binds preferentially to single-stranded, linear DNA. It also seems to bind ATP.</text>
</comment>
<gene>
    <name evidence="9 12" type="primary">recF</name>
    <name evidence="12" type="ORF">ARMA_0781</name>
</gene>
<evidence type="ECO:0000256" key="2">
    <source>
        <dbReference type="ARBA" id="ARBA00008016"/>
    </source>
</evidence>
<dbReference type="EMBL" id="BBZA01000051">
    <property type="protein sequence ID" value="GAP62358.1"/>
    <property type="molecule type" value="Genomic_DNA"/>
</dbReference>
<proteinExistence type="inferred from homology"/>
<evidence type="ECO:0000256" key="4">
    <source>
        <dbReference type="ARBA" id="ARBA00022490"/>
    </source>
</evidence>
<dbReference type="Pfam" id="PF02463">
    <property type="entry name" value="SMC_N"/>
    <property type="match status" value="1"/>
</dbReference>
<dbReference type="PANTHER" id="PTHR32182">
    <property type="entry name" value="DNA REPLICATION AND REPAIR PROTEIN RECF"/>
    <property type="match status" value="1"/>
</dbReference>
<dbReference type="AlphaFoldDB" id="A0A0N0RFH7"/>
<evidence type="ECO:0000256" key="7">
    <source>
        <dbReference type="ARBA" id="ARBA00022840"/>
    </source>
</evidence>
<evidence type="ECO:0000256" key="1">
    <source>
        <dbReference type="ARBA" id="ARBA00004496"/>
    </source>
</evidence>
<dbReference type="PANTHER" id="PTHR32182:SF0">
    <property type="entry name" value="DNA REPLICATION AND REPAIR PROTEIN RECF"/>
    <property type="match status" value="1"/>
</dbReference>
<evidence type="ECO:0000256" key="3">
    <source>
        <dbReference type="ARBA" id="ARBA00020170"/>
    </source>
</evidence>
<dbReference type="PROSITE" id="PS00618">
    <property type="entry name" value="RECF_2"/>
    <property type="match status" value="1"/>
</dbReference>
<dbReference type="OrthoDB" id="9803889at2"/>
<keyword evidence="9 10" id="KW-0742">SOS response</keyword>
<comment type="similarity">
    <text evidence="2 9 10">Belongs to the RecF family.</text>
</comment>
<feature type="binding site" evidence="9">
    <location>
        <begin position="30"/>
        <end position="37"/>
    </location>
    <ligand>
        <name>ATP</name>
        <dbReference type="ChEBI" id="CHEBI:30616"/>
    </ligand>
</feature>
<sequence length="401" mass="45962">MYLTEYRLTNFRNYARLETRFDRGLIVLYGQNAQGKTNFLESIAFLSTARSVHARRDAQLVHFDAAEEGLPFASLEAVVQRRDGTHRARMIVNVSDVEQQRTQKTIFWDEKRLTILDYIGEIATVLFLPQDISLIASSPAVRRRYLNMTICQIDREYCRDLAKYTEVLQQRNATLRMVQERGGDPEVVALWDDQLVRHGAYLIVRRQQIIAQLDEIAARMHADLTGGRERLHMQYVPRLELGPRNAHQLSLGFAPEMWGVQGSLLSLDEVETLFREELAAVRAQELERGMTLVGPHRDDVRFLVNGVDMTDFGSRGQQRTAALALKLAEVALLRNKKGESPILLLDDVMSELDHERRRLLSHLLLDDTQIFMTTTDPNQLAPDVRANARLIRVEQGRFIEG</sequence>
<keyword evidence="9 10" id="KW-0234">DNA repair</keyword>
<dbReference type="GO" id="GO:0000731">
    <property type="term" value="P:DNA synthesis involved in DNA repair"/>
    <property type="evidence" value="ECO:0007669"/>
    <property type="project" value="TreeGrafter"/>
</dbReference>
<evidence type="ECO:0000256" key="10">
    <source>
        <dbReference type="RuleBase" id="RU000578"/>
    </source>
</evidence>
<keyword evidence="4 9" id="KW-0963">Cytoplasm</keyword>
<evidence type="ECO:0000256" key="8">
    <source>
        <dbReference type="ARBA" id="ARBA00023125"/>
    </source>
</evidence>
<dbReference type="GO" id="GO:0005524">
    <property type="term" value="F:ATP binding"/>
    <property type="evidence" value="ECO:0007669"/>
    <property type="project" value="UniProtKB-UniRule"/>
</dbReference>
<dbReference type="FunCoup" id="A0A0N0RFH7">
    <property type="interactions" value="199"/>
</dbReference>
<dbReference type="HAMAP" id="MF_00365">
    <property type="entry name" value="RecF"/>
    <property type="match status" value="1"/>
</dbReference>
<keyword evidence="7 9" id="KW-0067">ATP-binding</keyword>
<reference evidence="13" key="2">
    <citation type="submission" date="2015-08" db="EMBL/GenBank/DDBJ databases">
        <title>Draft Genome Sequence of a Heterotrophic Facultative Anaerobic Bacterium Ardenticatena maritima Strain 110S.</title>
        <authorList>
            <person name="Kawaichi S."/>
            <person name="Yoshida T."/>
            <person name="Sako Y."/>
            <person name="Nakamura R."/>
        </authorList>
    </citation>
    <scope>NUCLEOTIDE SEQUENCE [LARGE SCALE GENOMIC DNA]</scope>
    <source>
        <strain evidence="13">110S</strain>
    </source>
</reference>
<evidence type="ECO:0000313" key="13">
    <source>
        <dbReference type="Proteomes" id="UP000037784"/>
    </source>
</evidence>
<dbReference type="GO" id="GO:0003697">
    <property type="term" value="F:single-stranded DNA binding"/>
    <property type="evidence" value="ECO:0007669"/>
    <property type="project" value="UniProtKB-UniRule"/>
</dbReference>
<evidence type="ECO:0000256" key="5">
    <source>
        <dbReference type="ARBA" id="ARBA00022705"/>
    </source>
</evidence>
<dbReference type="GO" id="GO:0005737">
    <property type="term" value="C:cytoplasm"/>
    <property type="evidence" value="ECO:0007669"/>
    <property type="project" value="UniProtKB-SubCell"/>
</dbReference>
<keyword evidence="8 9" id="KW-0238">DNA-binding</keyword>
<evidence type="ECO:0000259" key="11">
    <source>
        <dbReference type="Pfam" id="PF02463"/>
    </source>
</evidence>
<dbReference type="InterPro" id="IPR042174">
    <property type="entry name" value="RecF_2"/>
</dbReference>
<dbReference type="GO" id="GO:0006260">
    <property type="term" value="P:DNA replication"/>
    <property type="evidence" value="ECO:0007669"/>
    <property type="project" value="UniProtKB-UniRule"/>
</dbReference>
<accession>A0A0N0RFH7</accession>